<dbReference type="InterPro" id="IPR016032">
    <property type="entry name" value="Sig_transdc_resp-reg_C-effctor"/>
</dbReference>
<dbReference type="CDD" id="cd00156">
    <property type="entry name" value="REC"/>
    <property type="match status" value="1"/>
</dbReference>
<evidence type="ECO:0000256" key="1">
    <source>
        <dbReference type="ARBA" id="ARBA00022553"/>
    </source>
</evidence>
<evidence type="ECO:0000313" key="5">
    <source>
        <dbReference type="Proteomes" id="UP000245754"/>
    </source>
</evidence>
<dbReference type="Pfam" id="PF00072">
    <property type="entry name" value="Response_reg"/>
    <property type="match status" value="1"/>
</dbReference>
<keyword evidence="5" id="KW-1185">Reference proteome</keyword>
<dbReference type="AlphaFoldDB" id="A0A316FMJ3"/>
<protein>
    <submittedName>
        <fullName evidence="4">DNA-binding response OmpR family regulator</fullName>
    </submittedName>
</protein>
<dbReference type="Proteomes" id="UP000245754">
    <property type="component" value="Unassembled WGS sequence"/>
</dbReference>
<dbReference type="PANTHER" id="PTHR48111:SF40">
    <property type="entry name" value="PHOSPHATE REGULON TRANSCRIPTIONAL REGULATORY PROTEIN PHOB"/>
    <property type="match status" value="1"/>
</dbReference>
<dbReference type="EMBL" id="QGGT01000001">
    <property type="protein sequence ID" value="PWK38890.1"/>
    <property type="molecule type" value="Genomic_DNA"/>
</dbReference>
<dbReference type="GO" id="GO:0000156">
    <property type="term" value="F:phosphorelay response regulator activity"/>
    <property type="evidence" value="ECO:0007669"/>
    <property type="project" value="TreeGrafter"/>
</dbReference>
<keyword evidence="1" id="KW-0597">Phosphoprotein</keyword>
<dbReference type="Gene3D" id="1.10.10.10">
    <property type="entry name" value="Winged helix-like DNA-binding domain superfamily/Winged helix DNA-binding domain"/>
    <property type="match status" value="1"/>
</dbReference>
<dbReference type="SMART" id="SM00448">
    <property type="entry name" value="REC"/>
    <property type="match status" value="1"/>
</dbReference>
<dbReference type="Pfam" id="PF00486">
    <property type="entry name" value="Trans_reg_C"/>
    <property type="match status" value="1"/>
</dbReference>
<dbReference type="SUPFAM" id="SSF52172">
    <property type="entry name" value="CheY-like"/>
    <property type="match status" value="1"/>
</dbReference>
<evidence type="ECO:0000256" key="3">
    <source>
        <dbReference type="ARBA" id="ARBA00023125"/>
    </source>
</evidence>
<dbReference type="GO" id="GO:0006355">
    <property type="term" value="P:regulation of DNA-templated transcription"/>
    <property type="evidence" value="ECO:0007669"/>
    <property type="project" value="InterPro"/>
</dbReference>
<dbReference type="InterPro" id="IPR011006">
    <property type="entry name" value="CheY-like_superfamily"/>
</dbReference>
<dbReference type="RefSeq" id="WP_109582425.1">
    <property type="nucleotide sequence ID" value="NZ_JACBYU010000001.1"/>
</dbReference>
<dbReference type="GO" id="GO:0032993">
    <property type="term" value="C:protein-DNA complex"/>
    <property type="evidence" value="ECO:0007669"/>
    <property type="project" value="TreeGrafter"/>
</dbReference>
<dbReference type="PANTHER" id="PTHR48111">
    <property type="entry name" value="REGULATOR OF RPOS"/>
    <property type="match status" value="1"/>
</dbReference>
<accession>A0A316FMJ3</accession>
<gene>
    <name evidence="4" type="ORF">C7419_1012792</name>
</gene>
<dbReference type="InterPro" id="IPR001789">
    <property type="entry name" value="Sig_transdc_resp-reg_receiver"/>
</dbReference>
<dbReference type="InterPro" id="IPR039420">
    <property type="entry name" value="WalR-like"/>
</dbReference>
<dbReference type="PROSITE" id="PS51755">
    <property type="entry name" value="OMPR_PHOB"/>
    <property type="match status" value="1"/>
</dbReference>
<dbReference type="GO" id="GO:0000976">
    <property type="term" value="F:transcription cis-regulatory region binding"/>
    <property type="evidence" value="ECO:0007669"/>
    <property type="project" value="TreeGrafter"/>
</dbReference>
<reference evidence="4 5" key="1">
    <citation type="submission" date="2018-05" db="EMBL/GenBank/DDBJ databases">
        <title>Genomic Encyclopedia of Type Strains, Phase IV (KMG-V): Genome sequencing to study the core and pangenomes of soil and plant-associated prokaryotes.</title>
        <authorList>
            <person name="Whitman W."/>
        </authorList>
    </citation>
    <scope>NUCLEOTIDE SEQUENCE [LARGE SCALE GENOMIC DNA]</scope>
    <source>
        <strain evidence="4 5">SLV-132</strain>
    </source>
</reference>
<keyword evidence="2" id="KW-0902">Two-component regulatory system</keyword>
<name>A0A316FMJ3_9BURK</name>
<dbReference type="SMART" id="SM00862">
    <property type="entry name" value="Trans_reg_C"/>
    <property type="match status" value="1"/>
</dbReference>
<dbReference type="CDD" id="cd00383">
    <property type="entry name" value="trans_reg_C"/>
    <property type="match status" value="1"/>
</dbReference>
<dbReference type="PROSITE" id="PS50110">
    <property type="entry name" value="RESPONSE_REGULATORY"/>
    <property type="match status" value="1"/>
</dbReference>
<dbReference type="InterPro" id="IPR036388">
    <property type="entry name" value="WH-like_DNA-bd_sf"/>
</dbReference>
<proteinExistence type="predicted"/>
<dbReference type="Gene3D" id="3.40.50.2300">
    <property type="match status" value="1"/>
</dbReference>
<sequence>MDIAVLDENPTRVLMLERALGRGAHRCTRFRHGTALIDAMRHRSFDALLLDRDNHGTDVRELVRIVRRSFGHGVPLMVLSDACEEADVVGCLRDGADACLRKPVRDRELVARVAALARRAAAPFRQAGKLEAESAGGTCRLPGDDLPPLIYGRYRFDIGERRAWVRDCCVTLTPKEFALALLLFRHLGALVTRRLMADQVWRGAVREDARTIDSHLSRVRGKLALWPHNGVALHRMRGLGWRLDPV</sequence>
<organism evidence="4 5">
    <name type="scientific">Cupriavidus plantarum</name>
    <dbReference type="NCBI Taxonomy" id="942865"/>
    <lineage>
        <taxon>Bacteria</taxon>
        <taxon>Pseudomonadati</taxon>
        <taxon>Pseudomonadota</taxon>
        <taxon>Betaproteobacteria</taxon>
        <taxon>Burkholderiales</taxon>
        <taxon>Burkholderiaceae</taxon>
        <taxon>Cupriavidus</taxon>
    </lineage>
</organism>
<dbReference type="InterPro" id="IPR001867">
    <property type="entry name" value="OmpR/PhoB-type_DNA-bd"/>
</dbReference>
<keyword evidence="3 4" id="KW-0238">DNA-binding</keyword>
<dbReference type="GO" id="GO:0005829">
    <property type="term" value="C:cytosol"/>
    <property type="evidence" value="ECO:0007669"/>
    <property type="project" value="TreeGrafter"/>
</dbReference>
<comment type="caution">
    <text evidence="4">The sequence shown here is derived from an EMBL/GenBank/DDBJ whole genome shotgun (WGS) entry which is preliminary data.</text>
</comment>
<evidence type="ECO:0000256" key="2">
    <source>
        <dbReference type="ARBA" id="ARBA00023012"/>
    </source>
</evidence>
<dbReference type="SUPFAM" id="SSF46894">
    <property type="entry name" value="C-terminal effector domain of the bipartite response regulators"/>
    <property type="match status" value="1"/>
</dbReference>
<evidence type="ECO:0000313" key="4">
    <source>
        <dbReference type="EMBL" id="PWK38890.1"/>
    </source>
</evidence>